<keyword evidence="6" id="KW-0507">mRNA processing</keyword>
<dbReference type="CDD" id="cd00844">
    <property type="entry name" value="MPP_Dbr1_N"/>
    <property type="match status" value="1"/>
</dbReference>
<proteinExistence type="inferred from homology"/>
<evidence type="ECO:0000256" key="9">
    <source>
        <dbReference type="ARBA" id="ARBA00022833"/>
    </source>
</evidence>
<dbReference type="SMR" id="A0A194VUN0"/>
<evidence type="ECO:0000256" key="13">
    <source>
        <dbReference type="SAM" id="MobiDB-lite"/>
    </source>
</evidence>
<keyword evidence="7" id="KW-0479">Metal-binding</keyword>
<feature type="compositionally biased region" description="Gly residues" evidence="13">
    <location>
        <begin position="610"/>
        <end position="653"/>
    </location>
</feature>
<evidence type="ECO:0000256" key="5">
    <source>
        <dbReference type="ARBA" id="ARBA00006045"/>
    </source>
</evidence>
<keyword evidence="9" id="KW-0862">Zinc</keyword>
<comment type="cofactor">
    <cofactor evidence="3">
        <name>Fe(2+)</name>
        <dbReference type="ChEBI" id="CHEBI:29033"/>
    </cofactor>
</comment>
<dbReference type="OrthoDB" id="407609at2759"/>
<feature type="region of interest" description="Disordered" evidence="13">
    <location>
        <begin position="333"/>
        <end position="386"/>
    </location>
</feature>
<dbReference type="SUPFAM" id="SSF56300">
    <property type="entry name" value="Metallo-dependent phosphatases"/>
    <property type="match status" value="1"/>
</dbReference>
<gene>
    <name evidence="15" type="ORF">VM1G_03152</name>
</gene>
<dbReference type="InterPro" id="IPR041816">
    <property type="entry name" value="Dbr1_N"/>
</dbReference>
<dbReference type="GO" id="GO:0005634">
    <property type="term" value="C:nucleus"/>
    <property type="evidence" value="ECO:0007669"/>
    <property type="project" value="UniProtKB-SubCell"/>
</dbReference>
<name>A0A194VUN0_CYTMA</name>
<feature type="compositionally biased region" description="Acidic residues" evidence="13">
    <location>
        <begin position="350"/>
        <end position="362"/>
    </location>
</feature>
<accession>A0A194VUN0</accession>
<reference evidence="15" key="1">
    <citation type="submission" date="2014-12" db="EMBL/GenBank/DDBJ databases">
        <title>Genome Sequence of Valsa Canker Pathogens Uncovers a Specific Adaption of Colonization on Woody Bark.</title>
        <authorList>
            <person name="Yin Z."/>
            <person name="Liu H."/>
            <person name="Gao X."/>
            <person name="Li Z."/>
            <person name="Song N."/>
            <person name="Ke X."/>
            <person name="Dai Q."/>
            <person name="Wu Y."/>
            <person name="Sun Y."/>
            <person name="Xu J.-R."/>
            <person name="Kang Z.K."/>
            <person name="Wang L."/>
            <person name="Huang L."/>
        </authorList>
    </citation>
    <scope>NUCLEOTIDE SEQUENCE [LARGE SCALE GENOMIC DNA]</scope>
    <source>
        <strain evidence="15">03-8</strain>
    </source>
</reference>
<comment type="similarity">
    <text evidence="5">Belongs to the lariat debranching enzyme family.</text>
</comment>
<feature type="region of interest" description="Disordered" evidence="13">
    <location>
        <begin position="592"/>
        <end position="653"/>
    </location>
</feature>
<feature type="compositionally biased region" description="Basic and acidic residues" evidence="13">
    <location>
        <begin position="595"/>
        <end position="609"/>
    </location>
</feature>
<evidence type="ECO:0000256" key="8">
    <source>
        <dbReference type="ARBA" id="ARBA00022801"/>
    </source>
</evidence>
<dbReference type="Pfam" id="PF00149">
    <property type="entry name" value="Metallophos"/>
    <property type="match status" value="1"/>
</dbReference>
<dbReference type="InterPro" id="IPR007708">
    <property type="entry name" value="DBR1_C"/>
</dbReference>
<dbReference type="AlphaFoldDB" id="A0A194VUN0"/>
<evidence type="ECO:0000256" key="4">
    <source>
        <dbReference type="ARBA" id="ARBA00004123"/>
    </source>
</evidence>
<evidence type="ECO:0000256" key="2">
    <source>
        <dbReference type="ARBA" id="ARBA00001947"/>
    </source>
</evidence>
<feature type="compositionally biased region" description="Low complexity" evidence="13">
    <location>
        <begin position="333"/>
        <end position="343"/>
    </location>
</feature>
<dbReference type="InterPro" id="IPR029052">
    <property type="entry name" value="Metallo-depent_PP-like"/>
</dbReference>
<evidence type="ECO:0000256" key="6">
    <source>
        <dbReference type="ARBA" id="ARBA00022664"/>
    </source>
</evidence>
<keyword evidence="16" id="KW-1185">Reference proteome</keyword>
<evidence type="ECO:0000256" key="7">
    <source>
        <dbReference type="ARBA" id="ARBA00022723"/>
    </source>
</evidence>
<evidence type="ECO:0000313" key="15">
    <source>
        <dbReference type="EMBL" id="KUI67515.1"/>
    </source>
</evidence>
<dbReference type="PANTHER" id="PTHR12849">
    <property type="entry name" value="RNA LARIAT DEBRANCHING ENZYME"/>
    <property type="match status" value="1"/>
</dbReference>
<evidence type="ECO:0000259" key="14">
    <source>
        <dbReference type="SMART" id="SM01124"/>
    </source>
</evidence>
<keyword evidence="8" id="KW-0378">Hydrolase</keyword>
<dbReference type="GO" id="GO:0046872">
    <property type="term" value="F:metal ion binding"/>
    <property type="evidence" value="ECO:0007669"/>
    <property type="project" value="UniProtKB-KW"/>
</dbReference>
<dbReference type="GO" id="GO:0008419">
    <property type="term" value="F:RNA lariat debranching enzyme activity"/>
    <property type="evidence" value="ECO:0007669"/>
    <property type="project" value="TreeGrafter"/>
</dbReference>
<evidence type="ECO:0000256" key="12">
    <source>
        <dbReference type="ARBA" id="ARBA00023242"/>
    </source>
</evidence>
<feature type="region of interest" description="Disordered" evidence="13">
    <location>
        <begin position="399"/>
        <end position="419"/>
    </location>
</feature>
<dbReference type="Pfam" id="PF05011">
    <property type="entry name" value="DBR1"/>
    <property type="match status" value="1"/>
</dbReference>
<dbReference type="InterPro" id="IPR004843">
    <property type="entry name" value="Calcineurin-like_PHP"/>
</dbReference>
<dbReference type="Proteomes" id="UP000078559">
    <property type="component" value="Chromosome 3"/>
</dbReference>
<sequence length="653" mass="71792">MRPFIPSTILHTTRSLSHCFIRIVITSRKPFKIVGRAPQSRAFHITTRLSSQEELPRMDEPTPKPDLFEKEGVRVAVEGCGHGTLNAIYAAVAVAAKARGWPGVDVLIICGDFQATRNGRDLEVMSVPSKYRALGDFHEYYAGHRAAPYLTLFIAGNHEAAAYLWELYYGGWVAPNIYYMGAANVLRVGPLRIAGLSGIWKGFDYRKPHRERLPFSRDDVRSFYHVREFDVRKLLQIREQVDVGLSHDWPRGIEKYGDVQQLYRLRPMWKQEIMDNALGSPAAEYVMDRLRPAYWFSAHMHWKFTAIKTYPPPGVEAGSGEAAVETTQVVGAPAPAAAGPEAKPTVENPNEIDLDMDDDDADVPAAANVSESKPKEEEAEAATPNNAVAEDLRAQLPASFTQPKHNPKPAGPKHIPGQPVPPTITNTQVRFLALNKCEPGRDFLQLCDIHPLDASDPPGSSTTTTTTPDRANRFPLQYDPEWLSINRAFHPLLTIGDRTQVAPDKGEAAYAPLIAEHRRWVEDNVVAKDKLQVPENFAPTAPAILRGETGAVRDPSLLELHAGVQPLEYTNPQTSAFCEMLGVTNLWDASEEEREERRLRGPPHEEFGGERGGGGRGGFRGGGGDGSDFGGGRGRGGRGGFGRGGGQGRGRGR</sequence>
<feature type="domain" description="Lariat debranching enzyme C-terminal" evidence="14">
    <location>
        <begin position="420"/>
        <end position="587"/>
    </location>
</feature>
<dbReference type="GO" id="GO:0000398">
    <property type="term" value="P:mRNA splicing, via spliceosome"/>
    <property type="evidence" value="ECO:0007669"/>
    <property type="project" value="TreeGrafter"/>
</dbReference>
<dbReference type="PANTHER" id="PTHR12849:SF0">
    <property type="entry name" value="LARIAT DEBRANCHING ENZYME"/>
    <property type="match status" value="1"/>
</dbReference>
<keyword evidence="12" id="KW-0539">Nucleus</keyword>
<evidence type="ECO:0000256" key="3">
    <source>
        <dbReference type="ARBA" id="ARBA00001954"/>
    </source>
</evidence>
<evidence type="ECO:0000313" key="16">
    <source>
        <dbReference type="Proteomes" id="UP000078559"/>
    </source>
</evidence>
<dbReference type="SMART" id="SM01124">
    <property type="entry name" value="DBR1"/>
    <property type="match status" value="1"/>
</dbReference>
<keyword evidence="10" id="KW-0408">Iron</keyword>
<evidence type="ECO:0000256" key="11">
    <source>
        <dbReference type="ARBA" id="ARBA00023211"/>
    </source>
</evidence>
<protein>
    <submittedName>
        <fullName evidence="15">Lariat debranching enzyme</fullName>
    </submittedName>
</protein>
<comment type="cofactor">
    <cofactor evidence="2">
        <name>Zn(2+)</name>
        <dbReference type="ChEBI" id="CHEBI:29105"/>
    </cofactor>
</comment>
<comment type="cofactor">
    <cofactor evidence="1">
        <name>Mn(2+)</name>
        <dbReference type="ChEBI" id="CHEBI:29035"/>
    </cofactor>
</comment>
<evidence type="ECO:0000256" key="10">
    <source>
        <dbReference type="ARBA" id="ARBA00023004"/>
    </source>
</evidence>
<comment type="subcellular location">
    <subcellularLocation>
        <location evidence="4">Nucleus</location>
    </subcellularLocation>
</comment>
<dbReference type="EMBL" id="CM003100">
    <property type="protein sequence ID" value="KUI67515.1"/>
    <property type="molecule type" value="Genomic_DNA"/>
</dbReference>
<organism evidence="15 16">
    <name type="scientific">Cytospora mali</name>
    <name type="common">Apple Valsa canker fungus</name>
    <name type="synonym">Valsa mali</name>
    <dbReference type="NCBI Taxonomy" id="578113"/>
    <lineage>
        <taxon>Eukaryota</taxon>
        <taxon>Fungi</taxon>
        <taxon>Dikarya</taxon>
        <taxon>Ascomycota</taxon>
        <taxon>Pezizomycotina</taxon>
        <taxon>Sordariomycetes</taxon>
        <taxon>Sordariomycetidae</taxon>
        <taxon>Diaporthales</taxon>
        <taxon>Cytosporaceae</taxon>
        <taxon>Cytospora</taxon>
    </lineage>
</organism>
<evidence type="ECO:0000256" key="1">
    <source>
        <dbReference type="ARBA" id="ARBA00001936"/>
    </source>
</evidence>
<feature type="region of interest" description="Disordered" evidence="13">
    <location>
        <begin position="454"/>
        <end position="474"/>
    </location>
</feature>
<keyword evidence="11" id="KW-0464">Manganese</keyword>